<protein>
    <recommendedName>
        <fullName evidence="3">MBD domain-containing protein</fullName>
    </recommendedName>
</protein>
<proteinExistence type="predicted"/>
<dbReference type="Proteomes" id="UP000821853">
    <property type="component" value="Unassembled WGS sequence"/>
</dbReference>
<evidence type="ECO:0000313" key="5">
    <source>
        <dbReference type="Proteomes" id="UP000821853"/>
    </source>
</evidence>
<dbReference type="InterPro" id="IPR001739">
    <property type="entry name" value="Methyl_CpG_DNA-bd"/>
</dbReference>
<keyword evidence="5" id="KW-1185">Reference proteome</keyword>
<evidence type="ECO:0000256" key="2">
    <source>
        <dbReference type="SAM" id="MobiDB-lite"/>
    </source>
</evidence>
<evidence type="ECO:0000259" key="3">
    <source>
        <dbReference type="PROSITE" id="PS50982"/>
    </source>
</evidence>
<gene>
    <name evidence="4" type="ORF">HPB48_023849</name>
</gene>
<dbReference type="SMART" id="SM00391">
    <property type="entry name" value="MBD"/>
    <property type="match status" value="1"/>
</dbReference>
<dbReference type="PROSITE" id="PS50982">
    <property type="entry name" value="MBD"/>
    <property type="match status" value="1"/>
</dbReference>
<dbReference type="Pfam" id="PF01429">
    <property type="entry name" value="MBD"/>
    <property type="match status" value="1"/>
</dbReference>
<organism evidence="4 5">
    <name type="scientific">Haemaphysalis longicornis</name>
    <name type="common">Bush tick</name>
    <dbReference type="NCBI Taxonomy" id="44386"/>
    <lineage>
        <taxon>Eukaryota</taxon>
        <taxon>Metazoa</taxon>
        <taxon>Ecdysozoa</taxon>
        <taxon>Arthropoda</taxon>
        <taxon>Chelicerata</taxon>
        <taxon>Arachnida</taxon>
        <taxon>Acari</taxon>
        <taxon>Parasitiformes</taxon>
        <taxon>Ixodida</taxon>
        <taxon>Ixodoidea</taxon>
        <taxon>Ixodidae</taxon>
        <taxon>Haemaphysalinae</taxon>
        <taxon>Haemaphysalis</taxon>
    </lineage>
</organism>
<dbReference type="InterPro" id="IPR016177">
    <property type="entry name" value="DNA-bd_dom_sf"/>
</dbReference>
<dbReference type="PANTHER" id="PTHR45915:SF2">
    <property type="entry name" value="TOUTATIS, ISOFORM E"/>
    <property type="match status" value="1"/>
</dbReference>
<name>A0A9J6H7U0_HAELO</name>
<comment type="caution">
    <text evidence="4">The sequence shown here is derived from an EMBL/GenBank/DDBJ whole genome shotgun (WGS) entry which is preliminary data.</text>
</comment>
<dbReference type="Gene3D" id="3.30.890.10">
    <property type="entry name" value="Methyl-cpg-binding Protein 2, Chain A"/>
    <property type="match status" value="1"/>
</dbReference>
<accession>A0A9J6H7U0</accession>
<comment type="subcellular location">
    <subcellularLocation>
        <location evidence="1">Nucleus</location>
    </subcellularLocation>
</comment>
<reference evidence="4 5" key="1">
    <citation type="journal article" date="2020" name="Cell">
        <title>Large-Scale Comparative Analyses of Tick Genomes Elucidate Their Genetic Diversity and Vector Capacities.</title>
        <authorList>
            <consortium name="Tick Genome and Microbiome Consortium (TIGMIC)"/>
            <person name="Jia N."/>
            <person name="Wang J."/>
            <person name="Shi W."/>
            <person name="Du L."/>
            <person name="Sun Y."/>
            <person name="Zhan W."/>
            <person name="Jiang J.F."/>
            <person name="Wang Q."/>
            <person name="Zhang B."/>
            <person name="Ji P."/>
            <person name="Bell-Sakyi L."/>
            <person name="Cui X.M."/>
            <person name="Yuan T.T."/>
            <person name="Jiang B.G."/>
            <person name="Yang W.F."/>
            <person name="Lam T.T."/>
            <person name="Chang Q.C."/>
            <person name="Ding S.J."/>
            <person name="Wang X.J."/>
            <person name="Zhu J.G."/>
            <person name="Ruan X.D."/>
            <person name="Zhao L."/>
            <person name="Wei J.T."/>
            <person name="Ye R.Z."/>
            <person name="Que T.C."/>
            <person name="Du C.H."/>
            <person name="Zhou Y.H."/>
            <person name="Cheng J.X."/>
            <person name="Dai P.F."/>
            <person name="Guo W.B."/>
            <person name="Han X.H."/>
            <person name="Huang E.J."/>
            <person name="Li L.F."/>
            <person name="Wei W."/>
            <person name="Gao Y.C."/>
            <person name="Liu J.Z."/>
            <person name="Shao H.Z."/>
            <person name="Wang X."/>
            <person name="Wang C.C."/>
            <person name="Yang T.C."/>
            <person name="Huo Q.B."/>
            <person name="Li W."/>
            <person name="Chen H.Y."/>
            <person name="Chen S.E."/>
            <person name="Zhou L.G."/>
            <person name="Ni X.B."/>
            <person name="Tian J.H."/>
            <person name="Sheng Y."/>
            <person name="Liu T."/>
            <person name="Pan Y.S."/>
            <person name="Xia L.Y."/>
            <person name="Li J."/>
            <person name="Zhao F."/>
            <person name="Cao W.C."/>
        </authorList>
    </citation>
    <scope>NUCLEOTIDE SEQUENCE [LARGE SCALE GENOMIC DNA]</scope>
    <source>
        <strain evidence="4">HaeL-2018</strain>
    </source>
</reference>
<dbReference type="GO" id="GO:0005634">
    <property type="term" value="C:nucleus"/>
    <property type="evidence" value="ECO:0007669"/>
    <property type="project" value="UniProtKB-SubCell"/>
</dbReference>
<dbReference type="AlphaFoldDB" id="A0A9J6H7U0"/>
<dbReference type="SUPFAM" id="SSF54171">
    <property type="entry name" value="DNA-binding domain"/>
    <property type="match status" value="1"/>
</dbReference>
<dbReference type="OrthoDB" id="784962at2759"/>
<sequence>MMWQRQTRIRCFSKSGVKGEVIYIAPCGKKLKNYPEVLRYLQRNNITDIGRENFSFSSRMIVGTFIESINGGEGTDGGCRVLSEEEMSLRLRLLCGVPMMPSLLAPPPPSSSSSSRGGGLSLLAASSPLAALSSGARRGRPRSRPSPDPQEAAALLQQHRRLEQQHGEQRSPVVSLTWQLCAIPLPTKSWTCCRESL</sequence>
<dbReference type="EMBL" id="JABSTR010000977">
    <property type="protein sequence ID" value="KAH9383114.1"/>
    <property type="molecule type" value="Genomic_DNA"/>
</dbReference>
<feature type="domain" description="MBD" evidence="3">
    <location>
        <begin position="1"/>
        <end position="61"/>
    </location>
</feature>
<dbReference type="PANTHER" id="PTHR45915">
    <property type="entry name" value="TRANSCRIPTION INTERMEDIARY FACTOR"/>
    <property type="match status" value="1"/>
</dbReference>
<dbReference type="GO" id="GO:0000785">
    <property type="term" value="C:chromatin"/>
    <property type="evidence" value="ECO:0007669"/>
    <property type="project" value="TreeGrafter"/>
</dbReference>
<dbReference type="VEuPathDB" id="VectorBase:HLOH_043850"/>
<dbReference type="GO" id="GO:0003677">
    <property type="term" value="F:DNA binding"/>
    <property type="evidence" value="ECO:0007669"/>
    <property type="project" value="InterPro"/>
</dbReference>
<evidence type="ECO:0000313" key="4">
    <source>
        <dbReference type="EMBL" id="KAH9383114.1"/>
    </source>
</evidence>
<evidence type="ECO:0000256" key="1">
    <source>
        <dbReference type="ARBA" id="ARBA00004123"/>
    </source>
</evidence>
<feature type="region of interest" description="Disordered" evidence="2">
    <location>
        <begin position="132"/>
        <end position="151"/>
    </location>
</feature>